<dbReference type="RefSeq" id="WP_084373538.1">
    <property type="nucleotide sequence ID" value="NZ_FWYF01000003.1"/>
</dbReference>
<dbReference type="AlphaFoldDB" id="A0A1W2GJH8"/>
<reference evidence="1 2" key="1">
    <citation type="submission" date="2017-04" db="EMBL/GenBank/DDBJ databases">
        <authorList>
            <person name="Afonso C.L."/>
            <person name="Miller P.J."/>
            <person name="Scott M.A."/>
            <person name="Spackman E."/>
            <person name="Goraichik I."/>
            <person name="Dimitrov K.M."/>
            <person name="Suarez D.L."/>
            <person name="Swayne D.E."/>
        </authorList>
    </citation>
    <scope>NUCLEOTIDE SEQUENCE [LARGE SCALE GENOMIC DNA]</scope>
    <source>
        <strain evidence="1 2">DSM 26133</strain>
    </source>
</reference>
<evidence type="ECO:0008006" key="3">
    <source>
        <dbReference type="Google" id="ProtNLM"/>
    </source>
</evidence>
<dbReference type="OrthoDB" id="989781at2"/>
<organism evidence="1 2">
    <name type="scientific">Reichenbachiella faecimaris</name>
    <dbReference type="NCBI Taxonomy" id="692418"/>
    <lineage>
        <taxon>Bacteria</taxon>
        <taxon>Pseudomonadati</taxon>
        <taxon>Bacteroidota</taxon>
        <taxon>Cytophagia</taxon>
        <taxon>Cytophagales</taxon>
        <taxon>Reichenbachiellaceae</taxon>
        <taxon>Reichenbachiella</taxon>
    </lineage>
</organism>
<proteinExistence type="predicted"/>
<name>A0A1W2GJH8_REIFA</name>
<dbReference type="EMBL" id="FWYF01000003">
    <property type="protein sequence ID" value="SMD36416.1"/>
    <property type="molecule type" value="Genomic_DNA"/>
</dbReference>
<accession>A0A1W2GJH8</accession>
<keyword evidence="2" id="KW-1185">Reference proteome</keyword>
<evidence type="ECO:0000313" key="1">
    <source>
        <dbReference type="EMBL" id="SMD36416.1"/>
    </source>
</evidence>
<dbReference type="Proteomes" id="UP000192472">
    <property type="component" value="Unassembled WGS sequence"/>
</dbReference>
<protein>
    <recommendedName>
        <fullName evidence="3">DUF4848 domain-containing protein</fullName>
    </recommendedName>
</protein>
<gene>
    <name evidence="1" type="ORF">SAMN04488029_2887</name>
</gene>
<dbReference type="STRING" id="692418.SAMN04488029_2887"/>
<evidence type="ECO:0000313" key="2">
    <source>
        <dbReference type="Proteomes" id="UP000192472"/>
    </source>
</evidence>
<sequence>MKNTLTASLIIAGLVFNSCSQIDEPTPSKEEFAYSSDMKVRYNGKYLEFASTEALDETIEFFETADQAEIDAWKNQFDFESFEDIYRAAQYEQYLYEEMLISKLKNELSEEELSKTPLPTFDLQPMVAQNMRLFEFDESNRIMGMNLFRPNLAPILNSQGILKVNGHLFQYNGDNSKIILEGDASLISQLDNITQSTAQVIVDYVLPGIGDGESNSRRNFNQTGHGKNAGYEIYLTAKIHTYTRPIYGPEVCRLDCPGEEKLKRIAPSNETAINQPIKQVVDPSDCFEYCYRPIIGTQYTRTVYSASTNCNRLIINWFNTGWKTWVPEEYVVNVRYKVNGVKQRAFSSLCSNSGTARSSTPGSDVNFVIYDGPAINVTYGHHQATAVTSSLGIGTEELHCEPAPYGYPGYRGWISHLSSQASPDAYVEFSD</sequence>